<name>A0A9W7CWG9_9STRA</name>
<protein>
    <submittedName>
        <fullName evidence="1">Unnamed protein product</fullName>
    </submittedName>
</protein>
<dbReference type="InterPro" id="IPR036397">
    <property type="entry name" value="RNaseH_sf"/>
</dbReference>
<evidence type="ECO:0000313" key="1">
    <source>
        <dbReference type="EMBL" id="GMF43227.1"/>
    </source>
</evidence>
<accession>A0A9W7CWG9</accession>
<dbReference type="PANTHER" id="PTHR47169:SF2">
    <property type="entry name" value="OS01G0541250 PROTEIN"/>
    <property type="match status" value="1"/>
</dbReference>
<dbReference type="Proteomes" id="UP001165121">
    <property type="component" value="Unassembled WGS sequence"/>
</dbReference>
<reference evidence="1" key="1">
    <citation type="submission" date="2023-04" db="EMBL/GenBank/DDBJ databases">
        <title>Phytophthora fragariaefolia NBRC 109709.</title>
        <authorList>
            <person name="Ichikawa N."/>
            <person name="Sato H."/>
            <person name="Tonouchi N."/>
        </authorList>
    </citation>
    <scope>NUCLEOTIDE SEQUENCE</scope>
    <source>
        <strain evidence="1">NBRC 109709</strain>
    </source>
</reference>
<dbReference type="AlphaFoldDB" id="A0A9W7CWG9"/>
<dbReference type="OrthoDB" id="166347at2759"/>
<organism evidence="1 2">
    <name type="scientific">Phytophthora fragariaefolia</name>
    <dbReference type="NCBI Taxonomy" id="1490495"/>
    <lineage>
        <taxon>Eukaryota</taxon>
        <taxon>Sar</taxon>
        <taxon>Stramenopiles</taxon>
        <taxon>Oomycota</taxon>
        <taxon>Peronosporomycetes</taxon>
        <taxon>Peronosporales</taxon>
        <taxon>Peronosporaceae</taxon>
        <taxon>Phytophthora</taxon>
    </lineage>
</organism>
<keyword evidence="2" id="KW-1185">Reference proteome</keyword>
<evidence type="ECO:0000313" key="2">
    <source>
        <dbReference type="Proteomes" id="UP001165121"/>
    </source>
</evidence>
<sequence>MCAKLKAVPLEDRQDIRHAARAAGVARFMAAELLRQGFLKRCTGRIKPALTDDNKLRRVVYALSYLDDPSRFFEPMLDVVHVDEKWFNTDKDKRSHILLDGEEPPQQSRQSKWLNPKTMFLAAVARPR</sequence>
<dbReference type="EMBL" id="BSXT01001521">
    <property type="protein sequence ID" value="GMF43227.1"/>
    <property type="molecule type" value="Genomic_DNA"/>
</dbReference>
<proteinExistence type="predicted"/>
<dbReference type="Gene3D" id="3.30.420.10">
    <property type="entry name" value="Ribonuclease H-like superfamily/Ribonuclease H"/>
    <property type="match status" value="1"/>
</dbReference>
<dbReference type="PANTHER" id="PTHR47169">
    <property type="entry name" value="OS01G0541250 PROTEIN"/>
    <property type="match status" value="1"/>
</dbReference>
<dbReference type="GO" id="GO:0003676">
    <property type="term" value="F:nucleic acid binding"/>
    <property type="evidence" value="ECO:0007669"/>
    <property type="project" value="InterPro"/>
</dbReference>
<gene>
    <name evidence="1" type="ORF">Pfra01_001453400</name>
</gene>
<comment type="caution">
    <text evidence="1">The sequence shown here is derived from an EMBL/GenBank/DDBJ whole genome shotgun (WGS) entry which is preliminary data.</text>
</comment>